<organism evidence="2 5">
    <name type="scientific">Listeria booriae</name>
    <dbReference type="NCBI Taxonomy" id="1552123"/>
    <lineage>
        <taxon>Bacteria</taxon>
        <taxon>Bacillati</taxon>
        <taxon>Bacillota</taxon>
        <taxon>Bacilli</taxon>
        <taxon>Bacillales</taxon>
        <taxon>Listeriaceae</taxon>
        <taxon>Listeria</taxon>
    </lineage>
</organism>
<dbReference type="Proteomes" id="UP000543005">
    <property type="component" value="Unassembled WGS sequence"/>
</dbReference>
<feature type="region of interest" description="Disordered" evidence="1">
    <location>
        <begin position="55"/>
        <end position="102"/>
    </location>
</feature>
<comment type="caution">
    <text evidence="2">The sequence shown here is derived from an EMBL/GenBank/DDBJ whole genome shotgun (WGS) entry which is preliminary data.</text>
</comment>
<protein>
    <submittedName>
        <fullName evidence="2">Uncharacterized protein</fullName>
    </submittedName>
</protein>
<reference evidence="4 5" key="1">
    <citation type="submission" date="2020-03" db="EMBL/GenBank/DDBJ databases">
        <title>Soil Listeria distribution.</title>
        <authorList>
            <person name="Liao J."/>
            <person name="Wiedmann M."/>
        </authorList>
    </citation>
    <scope>NUCLEOTIDE SEQUENCE [LARGE SCALE GENOMIC DNA]</scope>
    <source>
        <strain evidence="3 4">FSL L7-0051</strain>
        <strain evidence="2 5">FSL L7-0054</strain>
    </source>
</reference>
<evidence type="ECO:0000256" key="1">
    <source>
        <dbReference type="SAM" id="MobiDB-lite"/>
    </source>
</evidence>
<accession>A0A842FM61</accession>
<sequence>MGKNNTVAEVVKESSHVFTLEAEAPMPESKPEIPVEAPTKPMYMPIVKPKITLPVEQPGITDTPKIESIVKPDNPTKAETETKSDTKSKSDAKPMKLAKTGEQSEERFILLGVTLLTRNEQESYISVFFEIGLYKDFCFFV</sequence>
<dbReference type="Proteomes" id="UP000585696">
    <property type="component" value="Unassembled WGS sequence"/>
</dbReference>
<dbReference type="EMBL" id="JAARZS010000069">
    <property type="protein sequence ID" value="MBC2285922.1"/>
    <property type="molecule type" value="Genomic_DNA"/>
</dbReference>
<evidence type="ECO:0000313" key="4">
    <source>
        <dbReference type="Proteomes" id="UP000543005"/>
    </source>
</evidence>
<evidence type="ECO:0000313" key="3">
    <source>
        <dbReference type="EMBL" id="MBC2294982.1"/>
    </source>
</evidence>
<dbReference type="RefSeq" id="WP_185630213.1">
    <property type="nucleotide sequence ID" value="NZ_JAARZS010000069.1"/>
</dbReference>
<dbReference type="AlphaFoldDB" id="A0A842FM61"/>
<proteinExistence type="predicted"/>
<gene>
    <name evidence="2" type="ORF">HCB69_16220</name>
    <name evidence="3" type="ORF">HCC36_17365</name>
</gene>
<evidence type="ECO:0000313" key="2">
    <source>
        <dbReference type="EMBL" id="MBC2285922.1"/>
    </source>
</evidence>
<evidence type="ECO:0000313" key="5">
    <source>
        <dbReference type="Proteomes" id="UP000585696"/>
    </source>
</evidence>
<dbReference type="EMBL" id="JAARZT010000057">
    <property type="protein sequence ID" value="MBC2294982.1"/>
    <property type="molecule type" value="Genomic_DNA"/>
</dbReference>
<name>A0A842FM61_9LIST</name>
<feature type="compositionally biased region" description="Basic and acidic residues" evidence="1">
    <location>
        <begin position="64"/>
        <end position="94"/>
    </location>
</feature>